<organism evidence="2 3">
    <name type="scientific">Oceanidesulfovibrio indonesiensis</name>
    <dbReference type="NCBI Taxonomy" id="54767"/>
    <lineage>
        <taxon>Bacteria</taxon>
        <taxon>Pseudomonadati</taxon>
        <taxon>Thermodesulfobacteriota</taxon>
        <taxon>Desulfovibrionia</taxon>
        <taxon>Desulfovibrionales</taxon>
        <taxon>Desulfovibrionaceae</taxon>
        <taxon>Oceanidesulfovibrio</taxon>
    </lineage>
</organism>
<dbReference type="EMBL" id="QMIE01000006">
    <property type="protein sequence ID" value="TVM17691.1"/>
    <property type="molecule type" value="Genomic_DNA"/>
</dbReference>
<dbReference type="RefSeq" id="WP_144302808.1">
    <property type="nucleotide sequence ID" value="NZ_QMIE01000006.1"/>
</dbReference>
<keyword evidence="1" id="KW-0732">Signal</keyword>
<evidence type="ECO:0000256" key="1">
    <source>
        <dbReference type="SAM" id="SignalP"/>
    </source>
</evidence>
<evidence type="ECO:0000313" key="2">
    <source>
        <dbReference type="EMBL" id="TVM17691.1"/>
    </source>
</evidence>
<feature type="chain" id="PRO_5029590406" evidence="1">
    <location>
        <begin position="20"/>
        <end position="136"/>
    </location>
</feature>
<evidence type="ECO:0000313" key="3">
    <source>
        <dbReference type="Proteomes" id="UP000448292"/>
    </source>
</evidence>
<name>A0A7M3MF99_9BACT</name>
<protein>
    <submittedName>
        <fullName evidence="2">Uncharacterized protein</fullName>
    </submittedName>
</protein>
<accession>A0A7M3MF99</accession>
<keyword evidence="3" id="KW-1185">Reference proteome</keyword>
<feature type="signal peptide" evidence="1">
    <location>
        <begin position="1"/>
        <end position="19"/>
    </location>
</feature>
<proteinExistence type="predicted"/>
<gene>
    <name evidence="2" type="ORF">DPQ33_08615</name>
</gene>
<reference evidence="2 3" key="1">
    <citation type="submission" date="2018-06" db="EMBL/GenBank/DDBJ databases">
        <title>Complete genome of Desulfovibrio indonesiensis P37SLT.</title>
        <authorList>
            <person name="Crispim J.S."/>
            <person name="Vidigal P.M.P."/>
            <person name="Silva L.C.F."/>
            <person name="Laguardia C.N."/>
            <person name="Araujo L.C."/>
            <person name="Dias R.S."/>
            <person name="Sousa M.P."/>
            <person name="Paula S.O."/>
            <person name="Silva C."/>
        </authorList>
    </citation>
    <scope>NUCLEOTIDE SEQUENCE [LARGE SCALE GENOMIC DNA]</scope>
    <source>
        <strain evidence="2 3">P37SLT</strain>
    </source>
</reference>
<sequence>MLLIAAFLAFALGQAPALAHEGEADSPCLRVARERVTVHAGARAQVLDWHAAASCKGSRAVLAGCDTAPDELREEICRREVLAGAYTSACVYFRDVLCPDAYEPCKEWVLEQYERCKAKDMEWFRPARSAAERQAE</sequence>
<dbReference type="OrthoDB" id="5519555at2"/>
<dbReference type="AlphaFoldDB" id="A0A7M3MF99"/>
<dbReference type="Proteomes" id="UP000448292">
    <property type="component" value="Unassembled WGS sequence"/>
</dbReference>
<comment type="caution">
    <text evidence="2">The sequence shown here is derived from an EMBL/GenBank/DDBJ whole genome shotgun (WGS) entry which is preliminary data.</text>
</comment>